<dbReference type="EMBL" id="BPQB01000002">
    <property type="protein sequence ID" value="GJE85292.1"/>
    <property type="molecule type" value="Genomic_DNA"/>
</dbReference>
<dbReference type="OrthoDB" id="2773595at2759"/>
<dbReference type="SMART" id="SM00490">
    <property type="entry name" value="HELICc"/>
    <property type="match status" value="1"/>
</dbReference>
<dbReference type="PANTHER" id="PTHR13710">
    <property type="entry name" value="DNA HELICASE RECQ FAMILY MEMBER"/>
    <property type="match status" value="1"/>
</dbReference>
<evidence type="ECO:0000256" key="7">
    <source>
        <dbReference type="ARBA" id="ARBA00034808"/>
    </source>
</evidence>
<keyword evidence="12" id="KW-1185">Reference proteome</keyword>
<keyword evidence="4" id="KW-0238">DNA-binding</keyword>
<feature type="region of interest" description="Disordered" evidence="8">
    <location>
        <begin position="83"/>
        <end position="171"/>
    </location>
</feature>
<dbReference type="SMART" id="SM00487">
    <property type="entry name" value="DEXDc"/>
    <property type="match status" value="1"/>
</dbReference>
<feature type="compositionally biased region" description="Polar residues" evidence="8">
    <location>
        <begin position="162"/>
        <end position="171"/>
    </location>
</feature>
<name>A0A9P3FZC3_9APHY</name>
<dbReference type="GO" id="GO:0003677">
    <property type="term" value="F:DNA binding"/>
    <property type="evidence" value="ECO:0007669"/>
    <property type="project" value="UniProtKB-KW"/>
</dbReference>
<evidence type="ECO:0000313" key="11">
    <source>
        <dbReference type="EMBL" id="GJE85292.1"/>
    </source>
</evidence>
<evidence type="ECO:0000313" key="12">
    <source>
        <dbReference type="Proteomes" id="UP000703269"/>
    </source>
</evidence>
<evidence type="ECO:0000256" key="5">
    <source>
        <dbReference type="ARBA" id="ARBA00023235"/>
    </source>
</evidence>
<evidence type="ECO:0000256" key="4">
    <source>
        <dbReference type="ARBA" id="ARBA00023125"/>
    </source>
</evidence>
<feature type="region of interest" description="Disordered" evidence="8">
    <location>
        <begin position="576"/>
        <end position="602"/>
    </location>
</feature>
<dbReference type="SUPFAM" id="SSF52540">
    <property type="entry name" value="P-loop containing nucleoside triphosphate hydrolases"/>
    <property type="match status" value="1"/>
</dbReference>
<dbReference type="Gene3D" id="3.40.50.300">
    <property type="entry name" value="P-loop containing nucleotide triphosphate hydrolases"/>
    <property type="match status" value="3"/>
</dbReference>
<evidence type="ECO:0000259" key="10">
    <source>
        <dbReference type="PROSITE" id="PS51194"/>
    </source>
</evidence>
<sequence>MLADAAEEIFGYRPRPDQLRAARKILEGNDVFVVAATGAGKSLVFALVAIAARLLGLQRVVIVICPLKALQMDQVRRLNNPRGAQTVADRGTTAGGDCTATTSEDECGVAPGAADTGMDHAGATSNVRGRTEQVFVDGSRSGSERGSSSPESPSASKEGDSETSASATQTRKGPLCIPAVAINEDNSDVEVFKKLRRGEFSIVYAAPECLLRNNTFLQLFRDPVFRDMLSAILVDEAHVIYQWGKNFRQDYNNLQTIRVSAGSHIPWGAFTATAPTHIFEEVYTSLSMGQTRPFWGMDLGADRPNVELWVRRMEYSLRSFASLFALIPEPTNKPDDLPKTIFYFKSRKQARTACDLLRGLLPPHLKSCLYAFTAVYSEEYKSTVMEWFRTGKVRWLFCTDAAGMGCDVPDIVLVVVYGVQDFCDAMQKAGRAGRDPRIQGRLLWLVEDWVFDDPESAPTKKVQEKRDALDSATHEFIRRSQSDQCMREHMVNYLRPLPQLPGFPTREHVPEGLAAEEPLQAVTWEVVVKEHTEPRRPCCSALCCRREASNSIQSGQLCDMEREKIARLQASLERISHPALPVPDTPSRRDQPSSPKKQRVSKQEREVLYETLLEWRRSDWARIRSRNKMLSSDWVMTDETIARLVNAAHRVVNVPMVTEAVIDSCIAWTSPATVSASLADTLEEFRLAFMSRVEKPRKRQNVAQAVAPTKDRSPPRTPTRRGRHTGSGMLTARLGLGGEHDENDAV</sequence>
<dbReference type="InterPro" id="IPR001650">
    <property type="entry name" value="Helicase_C-like"/>
</dbReference>
<keyword evidence="11" id="KW-0378">Hydrolase</keyword>
<evidence type="ECO:0000256" key="3">
    <source>
        <dbReference type="ARBA" id="ARBA00022840"/>
    </source>
</evidence>
<dbReference type="AlphaFoldDB" id="A0A9P3FZC3"/>
<evidence type="ECO:0000256" key="1">
    <source>
        <dbReference type="ARBA" id="ARBA00005446"/>
    </source>
</evidence>
<feature type="region of interest" description="Disordered" evidence="8">
    <location>
        <begin position="698"/>
        <end position="746"/>
    </location>
</feature>
<comment type="similarity">
    <text evidence="1">Belongs to the helicase family. RecQ subfamily.</text>
</comment>
<evidence type="ECO:0000259" key="9">
    <source>
        <dbReference type="PROSITE" id="PS51192"/>
    </source>
</evidence>
<dbReference type="GO" id="GO:0005737">
    <property type="term" value="C:cytoplasm"/>
    <property type="evidence" value="ECO:0007669"/>
    <property type="project" value="TreeGrafter"/>
</dbReference>
<dbReference type="PROSITE" id="PS51192">
    <property type="entry name" value="HELICASE_ATP_BIND_1"/>
    <property type="match status" value="1"/>
</dbReference>
<dbReference type="PROSITE" id="PS51194">
    <property type="entry name" value="HELICASE_CTER"/>
    <property type="match status" value="1"/>
</dbReference>
<protein>
    <recommendedName>
        <fullName evidence="7">DNA 3'-5' helicase</fullName>
        <ecNumber evidence="7">5.6.2.4</ecNumber>
    </recommendedName>
</protein>
<dbReference type="PANTHER" id="PTHR13710:SF105">
    <property type="entry name" value="ATP-DEPENDENT DNA HELICASE Q1"/>
    <property type="match status" value="1"/>
</dbReference>
<dbReference type="Pfam" id="PF00270">
    <property type="entry name" value="DEAD"/>
    <property type="match status" value="1"/>
</dbReference>
<accession>A0A9P3FZC3</accession>
<keyword evidence="2" id="KW-0547">Nucleotide-binding</keyword>
<dbReference type="InterPro" id="IPR011545">
    <property type="entry name" value="DEAD/DEAH_box_helicase_dom"/>
</dbReference>
<dbReference type="Pfam" id="PF00271">
    <property type="entry name" value="Helicase_C"/>
    <property type="match status" value="1"/>
</dbReference>
<feature type="domain" description="Helicase C-terminal" evidence="10">
    <location>
        <begin position="322"/>
        <end position="484"/>
    </location>
</feature>
<dbReference type="GO" id="GO:0009378">
    <property type="term" value="F:four-way junction helicase activity"/>
    <property type="evidence" value="ECO:0007669"/>
    <property type="project" value="TreeGrafter"/>
</dbReference>
<dbReference type="GO" id="GO:0005524">
    <property type="term" value="F:ATP binding"/>
    <property type="evidence" value="ECO:0007669"/>
    <property type="project" value="UniProtKB-KW"/>
</dbReference>
<dbReference type="GO" id="GO:0043138">
    <property type="term" value="F:3'-5' DNA helicase activity"/>
    <property type="evidence" value="ECO:0007669"/>
    <property type="project" value="UniProtKB-EC"/>
</dbReference>
<keyword evidence="11" id="KW-0347">Helicase</keyword>
<evidence type="ECO:0000256" key="6">
    <source>
        <dbReference type="ARBA" id="ARBA00034617"/>
    </source>
</evidence>
<feature type="domain" description="Helicase ATP-binding" evidence="9">
    <location>
        <begin position="22"/>
        <end position="292"/>
    </location>
</feature>
<dbReference type="Proteomes" id="UP000703269">
    <property type="component" value="Unassembled WGS sequence"/>
</dbReference>
<feature type="compositionally biased region" description="Low complexity" evidence="8">
    <location>
        <begin position="139"/>
        <end position="154"/>
    </location>
</feature>
<feature type="compositionally biased region" description="Low complexity" evidence="8">
    <location>
        <begin position="88"/>
        <end position="102"/>
    </location>
</feature>
<dbReference type="EC" id="5.6.2.4" evidence="7"/>
<organism evidence="11 12">
    <name type="scientific">Phanerochaete sordida</name>
    <dbReference type="NCBI Taxonomy" id="48140"/>
    <lineage>
        <taxon>Eukaryota</taxon>
        <taxon>Fungi</taxon>
        <taxon>Dikarya</taxon>
        <taxon>Basidiomycota</taxon>
        <taxon>Agaricomycotina</taxon>
        <taxon>Agaricomycetes</taxon>
        <taxon>Polyporales</taxon>
        <taxon>Phanerochaetaceae</taxon>
        <taxon>Phanerochaete</taxon>
    </lineage>
</organism>
<evidence type="ECO:0000256" key="8">
    <source>
        <dbReference type="SAM" id="MobiDB-lite"/>
    </source>
</evidence>
<proteinExistence type="inferred from homology"/>
<reference evidence="11 12" key="1">
    <citation type="submission" date="2021-08" db="EMBL/GenBank/DDBJ databases">
        <title>Draft Genome Sequence of Phanerochaete sordida strain YK-624.</title>
        <authorList>
            <person name="Mori T."/>
            <person name="Dohra H."/>
            <person name="Suzuki T."/>
            <person name="Kawagishi H."/>
            <person name="Hirai H."/>
        </authorList>
    </citation>
    <scope>NUCLEOTIDE SEQUENCE [LARGE SCALE GENOMIC DNA]</scope>
    <source>
        <strain evidence="11 12">YK-624</strain>
    </source>
</reference>
<dbReference type="InterPro" id="IPR014001">
    <property type="entry name" value="Helicase_ATP-bd"/>
</dbReference>
<dbReference type="GO" id="GO:0000724">
    <property type="term" value="P:double-strand break repair via homologous recombination"/>
    <property type="evidence" value="ECO:0007669"/>
    <property type="project" value="TreeGrafter"/>
</dbReference>
<comment type="caution">
    <text evidence="11">The sequence shown here is derived from an EMBL/GenBank/DDBJ whole genome shotgun (WGS) entry which is preliminary data.</text>
</comment>
<dbReference type="GO" id="GO:0005694">
    <property type="term" value="C:chromosome"/>
    <property type="evidence" value="ECO:0007669"/>
    <property type="project" value="TreeGrafter"/>
</dbReference>
<evidence type="ECO:0000256" key="2">
    <source>
        <dbReference type="ARBA" id="ARBA00022741"/>
    </source>
</evidence>
<keyword evidence="5" id="KW-0413">Isomerase</keyword>
<gene>
    <name evidence="11" type="ORF">PsYK624_013710</name>
</gene>
<dbReference type="InterPro" id="IPR027417">
    <property type="entry name" value="P-loop_NTPase"/>
</dbReference>
<comment type="catalytic activity">
    <reaction evidence="6">
        <text>Couples ATP hydrolysis with the unwinding of duplex DNA by translocating in the 3'-5' direction.</text>
        <dbReference type="EC" id="5.6.2.4"/>
    </reaction>
</comment>
<keyword evidence="3" id="KW-0067">ATP-binding</keyword>